<dbReference type="AlphaFoldDB" id="A0AAD7CKR2"/>
<feature type="region of interest" description="Disordered" evidence="5">
    <location>
        <begin position="119"/>
        <end position="140"/>
    </location>
</feature>
<keyword evidence="2 4" id="KW-0863">Zinc-finger</keyword>
<reference evidence="7" key="1">
    <citation type="submission" date="2023-03" db="EMBL/GenBank/DDBJ databases">
        <title>Massive genome expansion in bonnet fungi (Mycena s.s.) driven by repeated elements and novel gene families across ecological guilds.</title>
        <authorList>
            <consortium name="Lawrence Berkeley National Laboratory"/>
            <person name="Harder C.B."/>
            <person name="Miyauchi S."/>
            <person name="Viragh M."/>
            <person name="Kuo A."/>
            <person name="Thoen E."/>
            <person name="Andreopoulos B."/>
            <person name="Lu D."/>
            <person name="Skrede I."/>
            <person name="Drula E."/>
            <person name="Henrissat B."/>
            <person name="Morin E."/>
            <person name="Kohler A."/>
            <person name="Barry K."/>
            <person name="LaButti K."/>
            <person name="Morin E."/>
            <person name="Salamov A."/>
            <person name="Lipzen A."/>
            <person name="Mereny Z."/>
            <person name="Hegedus B."/>
            <person name="Baldrian P."/>
            <person name="Stursova M."/>
            <person name="Weitz H."/>
            <person name="Taylor A."/>
            <person name="Grigoriev I.V."/>
            <person name="Nagy L.G."/>
            <person name="Martin F."/>
            <person name="Kauserud H."/>
        </authorList>
    </citation>
    <scope>NUCLEOTIDE SEQUENCE</scope>
    <source>
        <strain evidence="7">9284</strain>
    </source>
</reference>
<keyword evidence="8" id="KW-1185">Reference proteome</keyword>
<comment type="caution">
    <text evidence="7">The sequence shown here is derived from an EMBL/GenBank/DDBJ whole genome shotgun (WGS) entry which is preliminary data.</text>
</comment>
<evidence type="ECO:0000259" key="6">
    <source>
        <dbReference type="PROSITE" id="PS50865"/>
    </source>
</evidence>
<organism evidence="7 8">
    <name type="scientific">Roridomyces roridus</name>
    <dbReference type="NCBI Taxonomy" id="1738132"/>
    <lineage>
        <taxon>Eukaryota</taxon>
        <taxon>Fungi</taxon>
        <taxon>Dikarya</taxon>
        <taxon>Basidiomycota</taxon>
        <taxon>Agaricomycotina</taxon>
        <taxon>Agaricomycetes</taxon>
        <taxon>Agaricomycetidae</taxon>
        <taxon>Agaricales</taxon>
        <taxon>Marasmiineae</taxon>
        <taxon>Mycenaceae</taxon>
        <taxon>Roridomyces</taxon>
    </lineage>
</organism>
<proteinExistence type="predicted"/>
<dbReference type="Proteomes" id="UP001221142">
    <property type="component" value="Unassembled WGS sequence"/>
</dbReference>
<feature type="domain" description="MYND-type" evidence="6">
    <location>
        <begin position="325"/>
        <end position="361"/>
    </location>
</feature>
<dbReference type="GO" id="GO:0008270">
    <property type="term" value="F:zinc ion binding"/>
    <property type="evidence" value="ECO:0007669"/>
    <property type="project" value="UniProtKB-KW"/>
</dbReference>
<keyword evidence="3" id="KW-0862">Zinc</keyword>
<evidence type="ECO:0000256" key="2">
    <source>
        <dbReference type="ARBA" id="ARBA00022771"/>
    </source>
</evidence>
<dbReference type="SUPFAM" id="SSF144232">
    <property type="entry name" value="HIT/MYND zinc finger-like"/>
    <property type="match status" value="1"/>
</dbReference>
<evidence type="ECO:0000256" key="5">
    <source>
        <dbReference type="SAM" id="MobiDB-lite"/>
    </source>
</evidence>
<evidence type="ECO:0000313" key="8">
    <source>
        <dbReference type="Proteomes" id="UP001221142"/>
    </source>
</evidence>
<dbReference type="Gene3D" id="6.10.140.2220">
    <property type="match status" value="1"/>
</dbReference>
<keyword evidence="1" id="KW-0479">Metal-binding</keyword>
<feature type="compositionally biased region" description="Basic and acidic residues" evidence="5">
    <location>
        <begin position="131"/>
        <end position="140"/>
    </location>
</feature>
<dbReference type="Pfam" id="PF01753">
    <property type="entry name" value="zf-MYND"/>
    <property type="match status" value="1"/>
</dbReference>
<dbReference type="InterPro" id="IPR002893">
    <property type="entry name" value="Znf_MYND"/>
</dbReference>
<gene>
    <name evidence="7" type="ORF">FB45DRAFT_820738</name>
</gene>
<sequence>MSRNFWAIAPTVTAVITTAVALYLALDDPSPVLETAPPIERMRTESPTTETVETEPAQWVRPSRIGHSRTLVCDGCGRDIPDLLACECSRCAGIYCTPICHHKSVNIYDLCDAKTWPHSVPTGSEPPEVPPSEKLEKRGGWEQNISRDASLLGQDPLRDLQSTCDWCETQLSDALTYRCSGCTAKYCSQSCLQQSAEDHAGYCAKPTPRPPTTADKLLLAVFNDSFPDDEQTNEDYFFTRLDHPQDKTMLLGLYIGIVQYHGVSAGNLHDWRIAGTMVENIKALYERLPAQGRGGYYSWFLKHLDIFEPRTKSLVPLSVQARHLCAFCGVSAGVRCSGCKKVWYCDRMCQKDDWSSHLVNCYQAVGRPVTSADHLRAAIHRRRLPDDLEILSDYGFTRVNEEGQVQLQGIYYIVFDEGVRPRELLRWQRTGNLYEELETFFNRLENWETYPIITWFRANRYAFDLTMPVPEHATSGLAEVTQAAIALWKRVGDFPSQDLDEIFGYIADQWPEEKAAVFRFLSVEMCYPLRPGITDWVHFGFCACHDQYEEMFLAQTYRMLSQRCSFDDFVTAYGTSKLAELFDTCELHGRRIVHPYLEDVLSGSPSALKSVRELKRHVLDVDATRADLNPSVLVDYGFIHCASESEYHDLRDLYRNIFQRRGANPLMLHEACIARKLYEFVLELFPELAKKKNRAKKFQRLLRNVYQLTEPQEISGIIVG</sequence>
<evidence type="ECO:0000313" key="7">
    <source>
        <dbReference type="EMBL" id="KAJ7651235.1"/>
    </source>
</evidence>
<name>A0AAD7CKR2_9AGAR</name>
<accession>A0AAD7CKR2</accession>
<dbReference type="EMBL" id="JARKIF010000001">
    <property type="protein sequence ID" value="KAJ7651235.1"/>
    <property type="molecule type" value="Genomic_DNA"/>
</dbReference>
<evidence type="ECO:0000256" key="1">
    <source>
        <dbReference type="ARBA" id="ARBA00022723"/>
    </source>
</evidence>
<protein>
    <recommendedName>
        <fullName evidence="6">MYND-type domain-containing protein</fullName>
    </recommendedName>
</protein>
<evidence type="ECO:0000256" key="3">
    <source>
        <dbReference type="ARBA" id="ARBA00022833"/>
    </source>
</evidence>
<evidence type="ECO:0000256" key="4">
    <source>
        <dbReference type="PROSITE-ProRule" id="PRU00134"/>
    </source>
</evidence>
<dbReference type="PROSITE" id="PS50865">
    <property type="entry name" value="ZF_MYND_2"/>
    <property type="match status" value="1"/>
</dbReference>